<dbReference type="Pfam" id="PF05930">
    <property type="entry name" value="Phage_AlpA"/>
    <property type="match status" value="1"/>
</dbReference>
<reference evidence="1" key="1">
    <citation type="submission" date="2019-03" db="EMBL/GenBank/DDBJ databases">
        <title>Complete genome sequences of Enterobacter asburiae str. MRY18-106 isolated from a patient in Japan.</title>
        <authorList>
            <person name="Sekizuka T."/>
            <person name="Matsui M."/>
            <person name="Takara T."/>
            <person name="Uechi A."/>
            <person name="Harakuni M."/>
            <person name="Kimura T."/>
            <person name="Suzuki S."/>
            <person name="Kuroda M."/>
        </authorList>
    </citation>
    <scope>NUCLEOTIDE SEQUENCE</scope>
    <source>
        <strain evidence="1">MRY18-106</strain>
    </source>
</reference>
<dbReference type="InterPro" id="IPR010260">
    <property type="entry name" value="AlpA"/>
</dbReference>
<dbReference type="AlphaFoldDB" id="A0A455W3K7"/>
<sequence>MLNSEPSYKKLRLLRMSDVIDLTGLPKSTIYLKMKSKEFPRQVSIGARSVAWVEAEINDWIEKNIQNRKDNCS</sequence>
<protein>
    <recommendedName>
        <fullName evidence="2">AlpA family transcriptional regulator</fullName>
    </recommendedName>
</protein>
<dbReference type="PANTHER" id="PTHR36154">
    <property type="entry name" value="DNA-BINDING TRANSCRIPTIONAL ACTIVATOR ALPA"/>
    <property type="match status" value="1"/>
</dbReference>
<proteinExistence type="predicted"/>
<dbReference type="EMBL" id="AP019533">
    <property type="protein sequence ID" value="BBI96531.1"/>
    <property type="molecule type" value="Genomic_DNA"/>
</dbReference>
<accession>A0A455W3K7</accession>
<dbReference type="Gene3D" id="1.10.238.160">
    <property type="match status" value="1"/>
</dbReference>
<dbReference type="PANTHER" id="PTHR36154:SF1">
    <property type="entry name" value="DNA-BINDING TRANSCRIPTIONAL ACTIVATOR ALPA"/>
    <property type="match status" value="1"/>
</dbReference>
<evidence type="ECO:0000313" key="1">
    <source>
        <dbReference type="EMBL" id="BBI96531.1"/>
    </source>
</evidence>
<name>A0A455W3K7_ENTAS</name>
<gene>
    <name evidence="1" type="ORF">MRY18106EAS_30630</name>
</gene>
<organism evidence="1">
    <name type="scientific">Enterobacter asburiae</name>
    <dbReference type="NCBI Taxonomy" id="61645"/>
    <lineage>
        <taxon>Bacteria</taxon>
        <taxon>Pseudomonadati</taxon>
        <taxon>Pseudomonadota</taxon>
        <taxon>Gammaproteobacteria</taxon>
        <taxon>Enterobacterales</taxon>
        <taxon>Enterobacteriaceae</taxon>
        <taxon>Enterobacter</taxon>
        <taxon>Enterobacter cloacae complex</taxon>
    </lineage>
</organism>
<evidence type="ECO:0008006" key="2">
    <source>
        <dbReference type="Google" id="ProtNLM"/>
    </source>
</evidence>
<dbReference type="InterPro" id="IPR052931">
    <property type="entry name" value="Prophage_regulatory_activator"/>
</dbReference>